<feature type="domain" description="Restriction endonuclease type II EcoRII N-terminal" evidence="1">
    <location>
        <begin position="7"/>
        <end position="108"/>
    </location>
</feature>
<dbReference type="InterPro" id="IPR015300">
    <property type="entry name" value="DNA-bd_pseudobarrel_sf"/>
</dbReference>
<evidence type="ECO:0000313" key="2">
    <source>
        <dbReference type="EMBL" id="RDK09131.1"/>
    </source>
</evidence>
<proteinExistence type="predicted"/>
<evidence type="ECO:0000313" key="3">
    <source>
        <dbReference type="Proteomes" id="UP000255165"/>
    </source>
</evidence>
<comment type="caution">
    <text evidence="2">The sequence shown here is derived from an EMBL/GenBank/DDBJ whole genome shotgun (WGS) entry which is preliminary data.</text>
</comment>
<sequence>MTTEIRKKLSANDVGATGGHQAGILVPKEEQILSFFPTLDKTVKNPRMKLVVFERESRERWEFNFIYYNNKLFKEGAGKGTRNEYRITGMTKFMRAIDAKVDDVLVFSRDENASFEVDIVRSNASFSLQMDGDTLVLGGGWTVIPSR</sequence>
<dbReference type="InterPro" id="IPR023372">
    <property type="entry name" value="Rest_endonuc_II_EcoRII_N"/>
</dbReference>
<organism evidence="2 3">
    <name type="scientific">Cupriavidus lacunae</name>
    <dbReference type="NCBI Taxonomy" id="2666307"/>
    <lineage>
        <taxon>Bacteria</taxon>
        <taxon>Pseudomonadati</taxon>
        <taxon>Pseudomonadota</taxon>
        <taxon>Betaproteobacteria</taxon>
        <taxon>Burkholderiales</taxon>
        <taxon>Burkholderiaceae</taxon>
        <taxon>Cupriavidus</taxon>
    </lineage>
</organism>
<reference evidence="3" key="1">
    <citation type="submission" date="2018-06" db="EMBL/GenBank/DDBJ databases">
        <authorList>
            <person name="Feng T."/>
            <person name="Jeon C.O."/>
        </authorList>
    </citation>
    <scope>NUCLEOTIDE SEQUENCE [LARGE SCALE GENOMIC DNA]</scope>
    <source>
        <strain evidence="3">S23</strain>
    </source>
</reference>
<dbReference type="EMBL" id="QKWJ01000019">
    <property type="protein sequence ID" value="RDK09131.1"/>
    <property type="molecule type" value="Genomic_DNA"/>
</dbReference>
<gene>
    <name evidence="2" type="ORF">DN412_16960</name>
</gene>
<dbReference type="Pfam" id="PF09217">
    <property type="entry name" value="EcoRII-N"/>
    <property type="match status" value="1"/>
</dbReference>
<dbReference type="Gene3D" id="2.40.330.10">
    <property type="entry name" value="DNA-binding pseudobarrel domain"/>
    <property type="match status" value="1"/>
</dbReference>
<accession>A0A370NU75</accession>
<dbReference type="RefSeq" id="WP_115212694.1">
    <property type="nucleotide sequence ID" value="NZ_QKWJ01000019.1"/>
</dbReference>
<dbReference type="Proteomes" id="UP000255165">
    <property type="component" value="Unassembled WGS sequence"/>
</dbReference>
<keyword evidence="3" id="KW-1185">Reference proteome</keyword>
<name>A0A370NU75_9BURK</name>
<dbReference type="AlphaFoldDB" id="A0A370NU75"/>
<dbReference type="SUPFAM" id="SSF101936">
    <property type="entry name" value="DNA-binding pseudobarrel domain"/>
    <property type="match status" value="1"/>
</dbReference>
<evidence type="ECO:0000259" key="1">
    <source>
        <dbReference type="Pfam" id="PF09217"/>
    </source>
</evidence>
<protein>
    <recommendedName>
        <fullName evidence="1">Restriction endonuclease type II EcoRII N-terminal domain-containing protein</fullName>
    </recommendedName>
</protein>